<dbReference type="AlphaFoldDB" id="A0A0D6Q9P2"/>
<evidence type="ECO:0000313" key="6">
    <source>
        <dbReference type="EMBL" id="GAN99531.1"/>
    </source>
</evidence>
<dbReference type="EMBL" id="BANJ01000023">
    <property type="protein sequence ID" value="GAN99531.1"/>
    <property type="molecule type" value="Genomic_DNA"/>
</dbReference>
<gene>
    <name evidence="6" type="ORF">Gxy13693_023_003</name>
</gene>
<dbReference type="SUPFAM" id="SSF53850">
    <property type="entry name" value="Periplasmic binding protein-like II"/>
    <property type="match status" value="1"/>
</dbReference>
<sequence length="308" mass="33594">MAENRLRIHASSLYYFDTVRTAGSIREAARRLNIASSAVNRQILALEAQINAPLFVRLSSGLRLTPEGEILSQHVISVLRDSERVYAAFDALKGLHSGHVEVVTLEGICHHIVPASIVAMNKRFPRLTVGISISETENVPRAVINGDAHLGLAFEVPPTSRLKRLANVSFPLGGLVRPDSPMARKKSLSISDLRDVPLILPKRNFANRVQVRNLLYDASIADRGLVEAGSVELMKQLVIRGLGMAIMTRVGSEQDLSAGRLVHIPLFANRKPITSHLGLYAREDTALPLAAEALASNIIDLMKSVSTK</sequence>
<dbReference type="RefSeq" id="WP_010514593.1">
    <property type="nucleotide sequence ID" value="NZ_BANJ01000023.1"/>
</dbReference>
<dbReference type="GO" id="GO:0003677">
    <property type="term" value="F:DNA binding"/>
    <property type="evidence" value="ECO:0007669"/>
    <property type="project" value="UniProtKB-KW"/>
</dbReference>
<dbReference type="InterPro" id="IPR036390">
    <property type="entry name" value="WH_DNA-bd_sf"/>
</dbReference>
<comment type="similarity">
    <text evidence="1">Belongs to the LysR transcriptional regulatory family.</text>
</comment>
<reference evidence="6 7" key="1">
    <citation type="submission" date="2012-11" db="EMBL/GenBank/DDBJ databases">
        <title>Whole genome sequence of Gluconacetobacter xylinus NBRC 13693.</title>
        <authorList>
            <person name="Azuma Y."/>
            <person name="Higashiura N."/>
            <person name="Hirakawa H."/>
            <person name="Matsushita K."/>
        </authorList>
    </citation>
    <scope>NUCLEOTIDE SEQUENCE [LARGE SCALE GENOMIC DNA]</scope>
    <source>
        <strain evidence="6 7">NBRC 13693</strain>
    </source>
</reference>
<evidence type="ECO:0000256" key="2">
    <source>
        <dbReference type="ARBA" id="ARBA00023015"/>
    </source>
</evidence>
<evidence type="ECO:0000313" key="7">
    <source>
        <dbReference type="Proteomes" id="UP000032683"/>
    </source>
</evidence>
<dbReference type="SUPFAM" id="SSF46785">
    <property type="entry name" value="Winged helix' DNA-binding domain"/>
    <property type="match status" value="1"/>
</dbReference>
<organism evidence="6 7">
    <name type="scientific">Komagataeibacter xylinus NBRC 13693</name>
    <dbReference type="NCBI Taxonomy" id="1234668"/>
    <lineage>
        <taxon>Bacteria</taxon>
        <taxon>Pseudomonadati</taxon>
        <taxon>Pseudomonadota</taxon>
        <taxon>Alphaproteobacteria</taxon>
        <taxon>Acetobacterales</taxon>
        <taxon>Acetobacteraceae</taxon>
        <taxon>Komagataeibacter</taxon>
    </lineage>
</organism>
<keyword evidence="4" id="KW-0804">Transcription</keyword>
<dbReference type="GO" id="GO:0003700">
    <property type="term" value="F:DNA-binding transcription factor activity"/>
    <property type="evidence" value="ECO:0007669"/>
    <property type="project" value="InterPro"/>
</dbReference>
<dbReference type="InterPro" id="IPR005119">
    <property type="entry name" value="LysR_subst-bd"/>
</dbReference>
<dbReference type="PANTHER" id="PTHR30419:SF2">
    <property type="entry name" value="LYSR FAMILY TRANSCRIPTIONAL REGULATOR"/>
    <property type="match status" value="1"/>
</dbReference>
<comment type="caution">
    <text evidence="6">The sequence shown here is derived from an EMBL/GenBank/DDBJ whole genome shotgun (WGS) entry which is preliminary data.</text>
</comment>
<keyword evidence="3" id="KW-0238">DNA-binding</keyword>
<dbReference type="Gene3D" id="3.40.190.290">
    <property type="match status" value="1"/>
</dbReference>
<dbReference type="PANTHER" id="PTHR30419">
    <property type="entry name" value="HTH-TYPE TRANSCRIPTIONAL REGULATOR YBHD"/>
    <property type="match status" value="1"/>
</dbReference>
<evidence type="ECO:0000256" key="3">
    <source>
        <dbReference type="ARBA" id="ARBA00023125"/>
    </source>
</evidence>
<dbReference type="Pfam" id="PF00126">
    <property type="entry name" value="HTH_1"/>
    <property type="match status" value="1"/>
</dbReference>
<dbReference type="Gene3D" id="1.10.10.10">
    <property type="entry name" value="Winged helix-like DNA-binding domain superfamily/Winged helix DNA-binding domain"/>
    <property type="match status" value="1"/>
</dbReference>
<protein>
    <submittedName>
        <fullName evidence="6">Transcriptional regulator LysR</fullName>
    </submittedName>
</protein>
<evidence type="ECO:0000259" key="5">
    <source>
        <dbReference type="PROSITE" id="PS50931"/>
    </source>
</evidence>
<accession>A0A0D6Q9P2</accession>
<dbReference type="GO" id="GO:0005829">
    <property type="term" value="C:cytosol"/>
    <property type="evidence" value="ECO:0007669"/>
    <property type="project" value="TreeGrafter"/>
</dbReference>
<feature type="domain" description="HTH lysR-type" evidence="5">
    <location>
        <begin position="13"/>
        <end position="65"/>
    </location>
</feature>
<dbReference type="PROSITE" id="PS50931">
    <property type="entry name" value="HTH_LYSR"/>
    <property type="match status" value="1"/>
</dbReference>
<dbReference type="InterPro" id="IPR050950">
    <property type="entry name" value="HTH-type_LysR_regulators"/>
</dbReference>
<evidence type="ECO:0000256" key="1">
    <source>
        <dbReference type="ARBA" id="ARBA00009437"/>
    </source>
</evidence>
<proteinExistence type="inferred from homology"/>
<dbReference type="Pfam" id="PF03466">
    <property type="entry name" value="LysR_substrate"/>
    <property type="match status" value="1"/>
</dbReference>
<dbReference type="InterPro" id="IPR036388">
    <property type="entry name" value="WH-like_DNA-bd_sf"/>
</dbReference>
<dbReference type="Proteomes" id="UP000032683">
    <property type="component" value="Unassembled WGS sequence"/>
</dbReference>
<dbReference type="InterPro" id="IPR000847">
    <property type="entry name" value="LysR_HTH_N"/>
</dbReference>
<name>A0A0D6Q9P2_KOMXY</name>
<evidence type="ECO:0000256" key="4">
    <source>
        <dbReference type="ARBA" id="ARBA00023163"/>
    </source>
</evidence>
<keyword evidence="2" id="KW-0805">Transcription regulation</keyword>